<reference evidence="9 10" key="1">
    <citation type="submission" date="2016-11" db="EMBL/GenBank/DDBJ databases">
        <title>Paenibacillus species isolates.</title>
        <authorList>
            <person name="Beno S.M."/>
        </authorList>
    </citation>
    <scope>NUCLEOTIDE SEQUENCE [LARGE SCALE GENOMIC DNA]</scope>
    <source>
        <strain evidence="9 10">FSL R5-0378</strain>
    </source>
</reference>
<dbReference type="STRING" id="297318.BK138_02765"/>
<feature type="transmembrane region" description="Helical" evidence="7">
    <location>
        <begin position="104"/>
        <end position="124"/>
    </location>
</feature>
<keyword evidence="5 7" id="KW-1133">Transmembrane helix</keyword>
<feature type="transmembrane region" description="Helical" evidence="7">
    <location>
        <begin position="70"/>
        <end position="92"/>
    </location>
</feature>
<evidence type="ECO:0000256" key="7">
    <source>
        <dbReference type="RuleBase" id="RU363032"/>
    </source>
</evidence>
<dbReference type="GO" id="GO:0055085">
    <property type="term" value="P:transmembrane transport"/>
    <property type="evidence" value="ECO:0007669"/>
    <property type="project" value="InterPro"/>
</dbReference>
<name>A0A1R1F0D9_9BACL</name>
<dbReference type="Pfam" id="PF00528">
    <property type="entry name" value="BPD_transp_1"/>
    <property type="match status" value="1"/>
</dbReference>
<keyword evidence="2 7" id="KW-0813">Transport</keyword>
<keyword evidence="10" id="KW-1185">Reference proteome</keyword>
<keyword evidence="6 7" id="KW-0472">Membrane</keyword>
<sequence length="288" mass="31907">MTKTKMRTYSYFFLLPAGIIYFVFYLLPTILSFFFSMTRWTLTKWTYIGFENYATFFSETSLSIGFRNTLVYAVVTCGLKVVLGLLLGAFLTSRILFKNYLRSVIFFPTLLSTIAVGIAFSTMMHPSHGMFNTVLASLGITGPDWLGNTKIALLSVAMVDVWKGVGVATVIYIAGISAIPQEYYEALKIDGGNNYSAFWNITLPLSRPAMNSVIILAFIGGLRSFDLIWAMTKGGPGFTTDLIASIIYKQYQAGFYGLATAGNVILFIAVSVLAFPLYKFLTKSEVNL</sequence>
<evidence type="ECO:0000313" key="10">
    <source>
        <dbReference type="Proteomes" id="UP000187172"/>
    </source>
</evidence>
<evidence type="ECO:0000313" key="9">
    <source>
        <dbReference type="EMBL" id="OMF57537.1"/>
    </source>
</evidence>
<evidence type="ECO:0000256" key="4">
    <source>
        <dbReference type="ARBA" id="ARBA00022692"/>
    </source>
</evidence>
<dbReference type="InterPro" id="IPR051393">
    <property type="entry name" value="ABC_transporter_permease"/>
</dbReference>
<dbReference type="RefSeq" id="WP_076165466.1">
    <property type="nucleotide sequence ID" value="NZ_MRTP01000001.1"/>
</dbReference>
<dbReference type="Gene3D" id="1.10.3720.10">
    <property type="entry name" value="MetI-like"/>
    <property type="match status" value="1"/>
</dbReference>
<comment type="subcellular location">
    <subcellularLocation>
        <location evidence="1 7">Cell membrane</location>
        <topology evidence="1 7">Multi-pass membrane protein</topology>
    </subcellularLocation>
</comment>
<evidence type="ECO:0000256" key="3">
    <source>
        <dbReference type="ARBA" id="ARBA00022475"/>
    </source>
</evidence>
<feature type="transmembrane region" description="Helical" evidence="7">
    <location>
        <begin position="12"/>
        <end position="35"/>
    </location>
</feature>
<keyword evidence="3" id="KW-1003">Cell membrane</keyword>
<dbReference type="EMBL" id="MRTP01000001">
    <property type="protein sequence ID" value="OMF57537.1"/>
    <property type="molecule type" value="Genomic_DNA"/>
</dbReference>
<dbReference type="CDD" id="cd06261">
    <property type="entry name" value="TM_PBP2"/>
    <property type="match status" value="1"/>
</dbReference>
<evidence type="ECO:0000256" key="6">
    <source>
        <dbReference type="ARBA" id="ARBA00023136"/>
    </source>
</evidence>
<protein>
    <submittedName>
        <fullName evidence="9">ABC transporter</fullName>
    </submittedName>
</protein>
<feature type="domain" description="ABC transmembrane type-1" evidence="8">
    <location>
        <begin position="66"/>
        <end position="277"/>
    </location>
</feature>
<dbReference type="PROSITE" id="PS50928">
    <property type="entry name" value="ABC_TM1"/>
    <property type="match status" value="1"/>
</dbReference>
<proteinExistence type="inferred from homology"/>
<comment type="caution">
    <text evidence="9">The sequence shown here is derived from an EMBL/GenBank/DDBJ whole genome shotgun (WGS) entry which is preliminary data.</text>
</comment>
<evidence type="ECO:0000256" key="2">
    <source>
        <dbReference type="ARBA" id="ARBA00022448"/>
    </source>
</evidence>
<feature type="transmembrane region" description="Helical" evidence="7">
    <location>
        <begin position="253"/>
        <end position="278"/>
    </location>
</feature>
<dbReference type="InterPro" id="IPR035906">
    <property type="entry name" value="MetI-like_sf"/>
</dbReference>
<accession>A0A1R1F0D9</accession>
<organism evidence="9 10">
    <name type="scientific">Paenibacillus rhizosphaerae</name>
    <dbReference type="NCBI Taxonomy" id="297318"/>
    <lineage>
        <taxon>Bacteria</taxon>
        <taxon>Bacillati</taxon>
        <taxon>Bacillota</taxon>
        <taxon>Bacilli</taxon>
        <taxon>Bacillales</taxon>
        <taxon>Paenibacillaceae</taxon>
        <taxon>Paenibacillus</taxon>
    </lineage>
</organism>
<evidence type="ECO:0000259" key="8">
    <source>
        <dbReference type="PROSITE" id="PS50928"/>
    </source>
</evidence>
<dbReference type="Proteomes" id="UP000187172">
    <property type="component" value="Unassembled WGS sequence"/>
</dbReference>
<evidence type="ECO:0000256" key="1">
    <source>
        <dbReference type="ARBA" id="ARBA00004651"/>
    </source>
</evidence>
<dbReference type="SUPFAM" id="SSF161098">
    <property type="entry name" value="MetI-like"/>
    <property type="match status" value="1"/>
</dbReference>
<dbReference type="PANTHER" id="PTHR30193:SF37">
    <property type="entry name" value="INNER MEMBRANE ABC TRANSPORTER PERMEASE PROTEIN YCJO"/>
    <property type="match status" value="1"/>
</dbReference>
<comment type="similarity">
    <text evidence="7">Belongs to the binding-protein-dependent transport system permease family.</text>
</comment>
<dbReference type="AlphaFoldDB" id="A0A1R1F0D9"/>
<keyword evidence="4 7" id="KW-0812">Transmembrane</keyword>
<evidence type="ECO:0000256" key="5">
    <source>
        <dbReference type="ARBA" id="ARBA00022989"/>
    </source>
</evidence>
<dbReference type="PANTHER" id="PTHR30193">
    <property type="entry name" value="ABC TRANSPORTER PERMEASE PROTEIN"/>
    <property type="match status" value="1"/>
</dbReference>
<dbReference type="InterPro" id="IPR000515">
    <property type="entry name" value="MetI-like"/>
</dbReference>
<gene>
    <name evidence="9" type="ORF">BK138_02765</name>
</gene>
<dbReference type="GO" id="GO:0005886">
    <property type="term" value="C:plasma membrane"/>
    <property type="evidence" value="ECO:0007669"/>
    <property type="project" value="UniProtKB-SubCell"/>
</dbReference>